<name>A0AAV2DA16_9ROSI</name>
<gene>
    <name evidence="1" type="ORF">LTRI10_LOCUS11901</name>
</gene>
<evidence type="ECO:0000313" key="2">
    <source>
        <dbReference type="Proteomes" id="UP001497516"/>
    </source>
</evidence>
<reference evidence="1 2" key="1">
    <citation type="submission" date="2024-04" db="EMBL/GenBank/DDBJ databases">
        <authorList>
            <person name="Fracassetti M."/>
        </authorList>
    </citation>
    <scope>NUCLEOTIDE SEQUENCE [LARGE SCALE GENOMIC DNA]</scope>
</reference>
<accession>A0AAV2DA16</accession>
<keyword evidence="2" id="KW-1185">Reference proteome</keyword>
<protein>
    <submittedName>
        <fullName evidence="1">Uncharacterized protein</fullName>
    </submittedName>
</protein>
<proteinExistence type="predicted"/>
<dbReference type="AlphaFoldDB" id="A0AAV2DA16"/>
<organism evidence="1 2">
    <name type="scientific">Linum trigynum</name>
    <dbReference type="NCBI Taxonomy" id="586398"/>
    <lineage>
        <taxon>Eukaryota</taxon>
        <taxon>Viridiplantae</taxon>
        <taxon>Streptophyta</taxon>
        <taxon>Embryophyta</taxon>
        <taxon>Tracheophyta</taxon>
        <taxon>Spermatophyta</taxon>
        <taxon>Magnoliopsida</taxon>
        <taxon>eudicotyledons</taxon>
        <taxon>Gunneridae</taxon>
        <taxon>Pentapetalae</taxon>
        <taxon>rosids</taxon>
        <taxon>fabids</taxon>
        <taxon>Malpighiales</taxon>
        <taxon>Linaceae</taxon>
        <taxon>Linum</taxon>
    </lineage>
</organism>
<evidence type="ECO:0000313" key="1">
    <source>
        <dbReference type="EMBL" id="CAL1369125.1"/>
    </source>
</evidence>
<sequence>MFSVPIVAPSAITTNLLMIDEEEVAAEFTVFVDWTTATKEDLPNLLDLVEPPSSVVASSNYQTLTSPTTALVNNAATWDPWLRCSLRSQQVQRVAVIPMITEKGNKGRILYWRGKKIKLLKLLPRSTVYSIPSRSVTIGAPFSGCYSLNSSHTSSDYARLGRLEGLRHAQRQGLEFKNP</sequence>
<dbReference type="EMBL" id="OZ034815">
    <property type="protein sequence ID" value="CAL1369125.1"/>
    <property type="molecule type" value="Genomic_DNA"/>
</dbReference>
<dbReference type="Proteomes" id="UP001497516">
    <property type="component" value="Chromosome 2"/>
</dbReference>